<proteinExistence type="inferred from homology"/>
<dbReference type="OrthoDB" id="430354at2759"/>
<dbReference type="PANTHER" id="PTHR31646">
    <property type="entry name" value="ALPHA-1,2-MANNOSYLTRANSFERASE MNN2"/>
    <property type="match status" value="1"/>
</dbReference>
<evidence type="ECO:0000256" key="4">
    <source>
        <dbReference type="ARBA" id="ARBA00022679"/>
    </source>
</evidence>
<evidence type="ECO:0000256" key="9">
    <source>
        <dbReference type="ARBA" id="ARBA00023136"/>
    </source>
</evidence>
<keyword evidence="8" id="KW-0333">Golgi apparatus</keyword>
<evidence type="ECO:0000313" key="12">
    <source>
        <dbReference type="EMBL" id="AET40075.1"/>
    </source>
</evidence>
<sequence>MLTRRFSKTLRLTVLTLIVCSLFLISNRTITGELSQSIHAYLEDWIVLNGGDGKDRQILQEVIDAINGEDETHRESASRSDNAEKSIPDKLLSHSTPTAEEESRQAKLRGFYEKVFNMLSKHAPSGSSSKIRGENCQLTKDIGGRLEDQKWWYKLSYEHLSKCLQVSRKDRKMLKKKHSDYVADLASLVLPLDSYTGNGIVTVGGGKFSVLAFLMITTLRNVGTTLPVEVLIPPNEESEHEFCNNVLPEFNAKCIYLSDVLPKSVLTSFEVKGYQLKSFAIIASSFQNLLLLDADNLPIKNLDDIFESKPYKSTGLVLWPDFWRRTTSPIYYEVAGIPINYNKRVRNSIDDVTPASVYTSNPYSLSTVPMHDLEGAIPDMSTESGQLMISKRTHLGTALLSLYYNVNGPTWYYPLFSQGASGEGDKETFIAAASFYQLPFYQVRTVTGVDGYHRSSGYRGVAMLQHDFRQDYERYTHSKEDTEAKYAAGSAAYESSYNVNDFYNTYFGTYNSQEPLDVMFVHSNLPKLEPLSLSTDLMEDGQHIRSYSNLKRLHGYDIELRSFQTFNEYLCDKRVKFKYYEKTLIDEESWTSMCDYIKGRLSFLERTHDEALNKN</sequence>
<keyword evidence="6" id="KW-0735">Signal-anchor</keyword>
<feature type="region of interest" description="Disordered" evidence="11">
    <location>
        <begin position="69"/>
        <end position="104"/>
    </location>
</feature>
<evidence type="ECO:0000256" key="10">
    <source>
        <dbReference type="ARBA" id="ARBA00023180"/>
    </source>
</evidence>
<name>I6NDD3_ERECY</name>
<comment type="pathway">
    <text evidence="2">Protein modification; protein glycosylation.</text>
</comment>
<dbReference type="GeneID" id="11471959"/>
<dbReference type="OMA" id="KGYQYKA"/>
<dbReference type="GO" id="GO:0000139">
    <property type="term" value="C:Golgi membrane"/>
    <property type="evidence" value="ECO:0007669"/>
    <property type="project" value="UniProtKB-SubCell"/>
</dbReference>
<evidence type="ECO:0000256" key="5">
    <source>
        <dbReference type="ARBA" id="ARBA00022692"/>
    </source>
</evidence>
<comment type="similarity">
    <text evidence="3">Belongs to the MNN1/MNT family.</text>
</comment>
<organism evidence="12 13">
    <name type="scientific">Eremothecium cymbalariae (strain CBS 270.75 / DBVPG 7215 / KCTC 17166 / NRRL Y-17582)</name>
    <name type="common">Yeast</name>
    <dbReference type="NCBI Taxonomy" id="931890"/>
    <lineage>
        <taxon>Eukaryota</taxon>
        <taxon>Fungi</taxon>
        <taxon>Dikarya</taxon>
        <taxon>Ascomycota</taxon>
        <taxon>Saccharomycotina</taxon>
        <taxon>Saccharomycetes</taxon>
        <taxon>Saccharomycetales</taxon>
        <taxon>Saccharomycetaceae</taxon>
        <taxon>Eremothecium</taxon>
    </lineage>
</organism>
<dbReference type="HOGENOM" id="CLU_013298_1_1_1"/>
<keyword evidence="4" id="KW-0808">Transferase</keyword>
<evidence type="ECO:0000256" key="11">
    <source>
        <dbReference type="SAM" id="MobiDB-lite"/>
    </source>
</evidence>
<dbReference type="GO" id="GO:0046354">
    <property type="term" value="P:mannan biosynthetic process"/>
    <property type="evidence" value="ECO:0007669"/>
    <property type="project" value="TreeGrafter"/>
</dbReference>
<dbReference type="InParanoid" id="I6NDD3"/>
<keyword evidence="13" id="KW-1185">Reference proteome</keyword>
<dbReference type="STRING" id="931890.I6NDD3"/>
<dbReference type="GO" id="GO:0000026">
    <property type="term" value="F:alpha-1,2-mannosyltransferase activity"/>
    <property type="evidence" value="ECO:0007669"/>
    <property type="project" value="EnsemblFungi"/>
</dbReference>
<dbReference type="PANTHER" id="PTHR31646:SF1">
    <property type="entry name" value="ALPHA-1,2-MANNOSYLTRANSFERASE MNN2"/>
    <property type="match status" value="1"/>
</dbReference>
<reference evidence="12 13" key="1">
    <citation type="journal article" date="2011" name="G3 (Bethesda)">
        <title>Genome evolution in the Eremothecium clade of the Saccharomyces complex revealed by comparative genomics.</title>
        <authorList>
            <person name="Wendland J."/>
            <person name="Walther A."/>
        </authorList>
    </citation>
    <scope>NUCLEOTIDE SEQUENCE [LARGE SCALE GENOMIC DNA]</scope>
    <source>
        <strain evidence="13">CBS 270.75 / DBVPG 7215 / KCTC 17166 / NRRL Y-17582</strain>
    </source>
</reference>
<accession>I6NDD3</accession>
<dbReference type="FunCoup" id="I6NDD3">
    <property type="interactions" value="67"/>
</dbReference>
<dbReference type="RefSeq" id="XP_003646892.1">
    <property type="nucleotide sequence ID" value="XM_003646844.1"/>
</dbReference>
<keyword evidence="5" id="KW-0812">Transmembrane</keyword>
<comment type="subcellular location">
    <subcellularLocation>
        <location evidence="1">Golgi apparatus membrane</location>
        <topology evidence="1">Single-pass type II membrane protein</topology>
    </subcellularLocation>
</comment>
<evidence type="ECO:0008006" key="14">
    <source>
        <dbReference type="Google" id="ProtNLM"/>
    </source>
</evidence>
<evidence type="ECO:0000256" key="3">
    <source>
        <dbReference type="ARBA" id="ARBA00009105"/>
    </source>
</evidence>
<dbReference type="InterPro" id="IPR022751">
    <property type="entry name" value="Alpha_mannosyltransferase"/>
</dbReference>
<dbReference type="eggNOG" id="ENOG502QQ16">
    <property type="taxonomic scope" value="Eukaryota"/>
</dbReference>
<protein>
    <recommendedName>
        <fullName evidence="14">Alpha-1,2-mannosyltransferase MNN2</fullName>
    </recommendedName>
</protein>
<evidence type="ECO:0000313" key="13">
    <source>
        <dbReference type="Proteomes" id="UP000006790"/>
    </source>
</evidence>
<dbReference type="FunFam" id="3.90.550.10:FF:000177">
    <property type="entry name" value="MNN5p Alpha-1,2-mannosyltransferase"/>
    <property type="match status" value="1"/>
</dbReference>
<dbReference type="SUPFAM" id="SSF53448">
    <property type="entry name" value="Nucleotide-diphospho-sugar transferases"/>
    <property type="match status" value="1"/>
</dbReference>
<dbReference type="Proteomes" id="UP000006790">
    <property type="component" value="Chromosome 5"/>
</dbReference>
<evidence type="ECO:0000256" key="1">
    <source>
        <dbReference type="ARBA" id="ARBA00004323"/>
    </source>
</evidence>
<dbReference type="InterPro" id="IPR029044">
    <property type="entry name" value="Nucleotide-diphossugar_trans"/>
</dbReference>
<evidence type="ECO:0000256" key="8">
    <source>
        <dbReference type="ARBA" id="ARBA00023034"/>
    </source>
</evidence>
<feature type="compositionally biased region" description="Basic and acidic residues" evidence="11">
    <location>
        <begin position="70"/>
        <end position="92"/>
    </location>
</feature>
<dbReference type="AlphaFoldDB" id="I6NDD3"/>
<evidence type="ECO:0000256" key="6">
    <source>
        <dbReference type="ARBA" id="ARBA00022968"/>
    </source>
</evidence>
<gene>
    <name evidence="12" type="ordered locus">Ecym_5314</name>
</gene>
<evidence type="ECO:0000256" key="2">
    <source>
        <dbReference type="ARBA" id="ARBA00004922"/>
    </source>
</evidence>
<keyword evidence="7" id="KW-1133">Transmembrane helix</keyword>
<keyword evidence="10" id="KW-0325">Glycoprotein</keyword>
<dbReference type="KEGG" id="erc:Ecym_5314"/>
<dbReference type="Pfam" id="PF11051">
    <property type="entry name" value="Mannosyl_trans3"/>
    <property type="match status" value="1"/>
</dbReference>
<evidence type="ECO:0000256" key="7">
    <source>
        <dbReference type="ARBA" id="ARBA00022989"/>
    </source>
</evidence>
<keyword evidence="9" id="KW-0472">Membrane</keyword>
<dbReference type="EMBL" id="CP002501">
    <property type="protein sequence ID" value="AET40075.1"/>
    <property type="molecule type" value="Genomic_DNA"/>
</dbReference>